<dbReference type="AlphaFoldDB" id="A0A1I1LSP7"/>
<keyword evidence="1" id="KW-0378">Hydrolase</keyword>
<dbReference type="PRINTS" id="PR00412">
    <property type="entry name" value="EPOXHYDRLASE"/>
</dbReference>
<evidence type="ECO:0000259" key="2">
    <source>
        <dbReference type="Pfam" id="PF12697"/>
    </source>
</evidence>
<sequence>MNSRALHFSHHFKRANGLRFHYVECGPHDAPAIVLLAGFPQSWFAWRHVMAHLARSFRVVAIDLPGQGDTDKPLSGYDTQTVAHRVHDLVVELDLGEYCLAAHDVGAWVAFPYAHLFETQIRALALLDSGIPGVTLPASLPSSSDHSWKTWHFSFHALPDLPEILLEGRERPYLEWFFREKSADPACHDTTALDEYLRIFTAPGAMRAGLAYYRALALSADQNRRLTEGHRLALPVLGLGADQGSIKDMGGSLAPFCSNAHAETIASCGHFQPEEQPEAVADALQRFFYPSVA</sequence>
<evidence type="ECO:0000313" key="4">
    <source>
        <dbReference type="Proteomes" id="UP000199046"/>
    </source>
</evidence>
<dbReference type="Proteomes" id="UP000199046">
    <property type="component" value="Unassembled WGS sequence"/>
</dbReference>
<dbReference type="InterPro" id="IPR000639">
    <property type="entry name" value="Epox_hydrolase-like"/>
</dbReference>
<name>A0A1I1LSP7_9GAMM</name>
<reference evidence="4" key="1">
    <citation type="submission" date="2016-10" db="EMBL/GenBank/DDBJ databases">
        <authorList>
            <person name="Varghese N."/>
            <person name="Submissions S."/>
        </authorList>
    </citation>
    <scope>NUCLEOTIDE SEQUENCE [LARGE SCALE GENOMIC DNA]</scope>
    <source>
        <strain evidence="4">DSM 23439</strain>
    </source>
</reference>
<dbReference type="SUPFAM" id="SSF53474">
    <property type="entry name" value="alpha/beta-Hydrolases"/>
    <property type="match status" value="1"/>
</dbReference>
<evidence type="ECO:0000256" key="1">
    <source>
        <dbReference type="ARBA" id="ARBA00022801"/>
    </source>
</evidence>
<dbReference type="RefSeq" id="WP_090134652.1">
    <property type="nucleotide sequence ID" value="NZ_JBHLVW010000011.1"/>
</dbReference>
<dbReference type="Pfam" id="PF12697">
    <property type="entry name" value="Abhydrolase_6"/>
    <property type="match status" value="1"/>
</dbReference>
<accession>A0A1I1LSP7</accession>
<dbReference type="InterPro" id="IPR000073">
    <property type="entry name" value="AB_hydrolase_1"/>
</dbReference>
<dbReference type="InterPro" id="IPR029058">
    <property type="entry name" value="AB_hydrolase_fold"/>
</dbReference>
<feature type="domain" description="AB hydrolase-1" evidence="2">
    <location>
        <begin position="33"/>
        <end position="283"/>
    </location>
</feature>
<dbReference type="PANTHER" id="PTHR43329">
    <property type="entry name" value="EPOXIDE HYDROLASE"/>
    <property type="match status" value="1"/>
</dbReference>
<gene>
    <name evidence="3" type="ORF">SAMN05421848_2554</name>
</gene>
<dbReference type="GO" id="GO:0016787">
    <property type="term" value="F:hydrolase activity"/>
    <property type="evidence" value="ECO:0007669"/>
    <property type="project" value="UniProtKB-KW"/>
</dbReference>
<keyword evidence="4" id="KW-1185">Reference proteome</keyword>
<dbReference type="STRING" id="402385.SAMN05421848_2554"/>
<dbReference type="Gene3D" id="3.40.50.1820">
    <property type="entry name" value="alpha/beta hydrolase"/>
    <property type="match status" value="1"/>
</dbReference>
<protein>
    <submittedName>
        <fullName evidence="3">Pimeloyl-ACP methyl ester carboxylesterase</fullName>
    </submittedName>
</protein>
<evidence type="ECO:0000313" key="3">
    <source>
        <dbReference type="EMBL" id="SFC73968.1"/>
    </source>
</evidence>
<dbReference type="EMBL" id="FOLY01000005">
    <property type="protein sequence ID" value="SFC73968.1"/>
    <property type="molecule type" value="Genomic_DNA"/>
</dbReference>
<organism evidence="3 4">
    <name type="scientific">Kushneria avicenniae</name>
    <dbReference type="NCBI Taxonomy" id="402385"/>
    <lineage>
        <taxon>Bacteria</taxon>
        <taxon>Pseudomonadati</taxon>
        <taxon>Pseudomonadota</taxon>
        <taxon>Gammaproteobacteria</taxon>
        <taxon>Oceanospirillales</taxon>
        <taxon>Halomonadaceae</taxon>
        <taxon>Kushneria</taxon>
    </lineage>
</organism>
<proteinExistence type="predicted"/>
<dbReference type="OrthoDB" id="9780765at2"/>